<dbReference type="InterPro" id="IPR008901">
    <property type="entry name" value="ACER"/>
</dbReference>
<comment type="similarity">
    <text evidence="4">Belongs to the alkaline ceramidase family.</text>
</comment>
<keyword evidence="10 15" id="KW-0472">Membrane</keyword>
<evidence type="ECO:0000256" key="6">
    <source>
        <dbReference type="ARBA" id="ARBA00022692"/>
    </source>
</evidence>
<dbReference type="GO" id="GO:0046514">
    <property type="term" value="P:ceramide catabolic process"/>
    <property type="evidence" value="ECO:0007669"/>
    <property type="project" value="TreeGrafter"/>
</dbReference>
<dbReference type="AlphaFoldDB" id="A0A151P1Q8"/>
<evidence type="ECO:0000256" key="1">
    <source>
        <dbReference type="ARBA" id="ARBA00004141"/>
    </source>
</evidence>
<feature type="binding site" evidence="14">
    <location>
        <position position="92"/>
    </location>
    <ligand>
        <name>Zn(2+)</name>
        <dbReference type="ChEBI" id="CHEBI:29105"/>
        <note>catalytic</note>
    </ligand>
</feature>
<organism evidence="16 17">
    <name type="scientific">Alligator mississippiensis</name>
    <name type="common">American alligator</name>
    <dbReference type="NCBI Taxonomy" id="8496"/>
    <lineage>
        <taxon>Eukaryota</taxon>
        <taxon>Metazoa</taxon>
        <taxon>Chordata</taxon>
        <taxon>Craniata</taxon>
        <taxon>Vertebrata</taxon>
        <taxon>Euteleostomi</taxon>
        <taxon>Archelosauria</taxon>
        <taxon>Archosauria</taxon>
        <taxon>Crocodylia</taxon>
        <taxon>Alligatoridae</taxon>
        <taxon>Alligatorinae</taxon>
        <taxon>Alligator</taxon>
    </lineage>
</organism>
<evidence type="ECO:0000256" key="14">
    <source>
        <dbReference type="PIRSR" id="PIRSR608901-2"/>
    </source>
</evidence>
<accession>A0A151P1Q8</accession>
<dbReference type="UniPathway" id="UPA00222"/>
<keyword evidence="14" id="KW-0862">Zinc</keyword>
<reference evidence="16 17" key="1">
    <citation type="journal article" date="2012" name="Genome Biol.">
        <title>Sequencing three crocodilian genomes to illuminate the evolution of archosaurs and amniotes.</title>
        <authorList>
            <person name="St John J.A."/>
            <person name="Braun E.L."/>
            <person name="Isberg S.R."/>
            <person name="Miles L.G."/>
            <person name="Chong A.Y."/>
            <person name="Gongora J."/>
            <person name="Dalzell P."/>
            <person name="Moran C."/>
            <person name="Bed'hom B."/>
            <person name="Abzhanov A."/>
            <person name="Burgess S.C."/>
            <person name="Cooksey A.M."/>
            <person name="Castoe T.A."/>
            <person name="Crawford N.G."/>
            <person name="Densmore L.D."/>
            <person name="Drew J.C."/>
            <person name="Edwards S.V."/>
            <person name="Faircloth B.C."/>
            <person name="Fujita M.K."/>
            <person name="Greenwold M.J."/>
            <person name="Hoffmann F.G."/>
            <person name="Howard J.M."/>
            <person name="Iguchi T."/>
            <person name="Janes D.E."/>
            <person name="Khan S.Y."/>
            <person name="Kohno S."/>
            <person name="de Koning A.J."/>
            <person name="Lance S.L."/>
            <person name="McCarthy F.M."/>
            <person name="McCormack J.E."/>
            <person name="Merchant M.E."/>
            <person name="Peterson D.G."/>
            <person name="Pollock D.D."/>
            <person name="Pourmand N."/>
            <person name="Raney B.J."/>
            <person name="Roessler K.A."/>
            <person name="Sanford J.R."/>
            <person name="Sawyer R.H."/>
            <person name="Schmidt C.J."/>
            <person name="Triplett E.W."/>
            <person name="Tuberville T.D."/>
            <person name="Venegas-Anaya M."/>
            <person name="Howard J.T."/>
            <person name="Jarvis E.D."/>
            <person name="Guillette L.J.Jr."/>
            <person name="Glenn T.C."/>
            <person name="Green R.E."/>
            <person name="Ray D.A."/>
        </authorList>
    </citation>
    <scope>NUCLEOTIDE SEQUENCE [LARGE SCALE GENOMIC DNA]</scope>
    <source>
        <strain evidence="16">KSC_2009_1</strain>
    </source>
</reference>
<name>A0A151P1Q8_ALLMI</name>
<dbReference type="EC" id="3.5.1.23" evidence="5"/>
<comment type="catalytic activity">
    <reaction evidence="11">
        <text>N-(9Z-octadecenoyl)-sphing-4-enine + H2O = sphing-4-enine + (9Z)-octadecenoate</text>
        <dbReference type="Rhea" id="RHEA:41299"/>
        <dbReference type="ChEBI" id="CHEBI:15377"/>
        <dbReference type="ChEBI" id="CHEBI:30823"/>
        <dbReference type="ChEBI" id="CHEBI:57756"/>
        <dbReference type="ChEBI" id="CHEBI:77996"/>
    </reaction>
    <physiologicalReaction direction="left-to-right" evidence="11">
        <dbReference type="Rhea" id="RHEA:41300"/>
    </physiologicalReaction>
</comment>
<evidence type="ECO:0000256" key="3">
    <source>
        <dbReference type="ARBA" id="ARBA00004991"/>
    </source>
</evidence>
<comment type="pathway">
    <text evidence="2">Lipid metabolism; sphingolipid metabolism.</text>
</comment>
<keyword evidence="17" id="KW-1185">Reference proteome</keyword>
<evidence type="ECO:0000256" key="13">
    <source>
        <dbReference type="ARBA" id="ARBA00049511"/>
    </source>
</evidence>
<dbReference type="EMBL" id="AKHW03001258">
    <property type="protein sequence ID" value="KYO43011.1"/>
    <property type="molecule type" value="Genomic_DNA"/>
</dbReference>
<evidence type="ECO:0000256" key="11">
    <source>
        <dbReference type="ARBA" id="ARBA00047401"/>
    </source>
</evidence>
<keyword evidence="8" id="KW-0746">Sphingolipid metabolism</keyword>
<proteinExistence type="inferred from homology"/>
<evidence type="ECO:0000313" key="16">
    <source>
        <dbReference type="EMBL" id="KYO43011.1"/>
    </source>
</evidence>
<keyword evidence="7" id="KW-0378">Hydrolase</keyword>
<dbReference type="GO" id="GO:0046512">
    <property type="term" value="P:sphingosine biosynthetic process"/>
    <property type="evidence" value="ECO:0007669"/>
    <property type="project" value="UniProtKB-ARBA"/>
</dbReference>
<comment type="caution">
    <text evidence="16">The sequence shown here is derived from an EMBL/GenBank/DDBJ whole genome shotgun (WGS) entry which is preliminary data.</text>
</comment>
<evidence type="ECO:0000256" key="8">
    <source>
        <dbReference type="ARBA" id="ARBA00022919"/>
    </source>
</evidence>
<evidence type="ECO:0000256" key="10">
    <source>
        <dbReference type="ARBA" id="ARBA00023136"/>
    </source>
</evidence>
<dbReference type="PANTHER" id="PTHR46139:SF1">
    <property type="entry name" value="ALKALINE CERAMIDASE 2"/>
    <property type="match status" value="1"/>
</dbReference>
<evidence type="ECO:0000256" key="5">
    <source>
        <dbReference type="ARBA" id="ARBA00011891"/>
    </source>
</evidence>
<dbReference type="GO" id="GO:0017040">
    <property type="term" value="F:N-acylsphingosine amidohydrolase activity"/>
    <property type="evidence" value="ECO:0007669"/>
    <property type="project" value="UniProtKB-EC"/>
</dbReference>
<feature type="transmembrane region" description="Helical" evidence="15">
    <location>
        <begin position="93"/>
        <end position="111"/>
    </location>
</feature>
<comment type="subcellular location">
    <subcellularLocation>
        <location evidence="1">Membrane</location>
        <topology evidence="1">Multi-pass membrane protein</topology>
    </subcellularLocation>
</comment>
<comment type="catalytic activity">
    <reaction evidence="13">
        <text>an N-acylsphinganine + H2O = sphinganine + a fatty acid</text>
        <dbReference type="Rhea" id="RHEA:33551"/>
        <dbReference type="ChEBI" id="CHEBI:15377"/>
        <dbReference type="ChEBI" id="CHEBI:28868"/>
        <dbReference type="ChEBI" id="CHEBI:31488"/>
        <dbReference type="ChEBI" id="CHEBI:57817"/>
    </reaction>
    <physiologicalReaction direction="left-to-right" evidence="13">
        <dbReference type="Rhea" id="RHEA:33552"/>
    </physiologicalReaction>
</comment>
<comment type="cofactor">
    <cofactor evidence="14">
        <name>Zn(2+)</name>
        <dbReference type="ChEBI" id="CHEBI:29105"/>
    </cofactor>
</comment>
<sequence length="157" mass="17665">MTLGVPCTAVLIAELKSYHLLVVENHRQPHCFLQLPRGSGPFPLVCQTLVMQQVLEPNPEAFQERHTACRLPHSPFRLHQLHLGPGTLKLRHILICLAAYLGCVYLAYFVAASEIPKQGPVIKFWPSEKWPFIGVPYVTLLCTQEIACEDYMKSATS</sequence>
<dbReference type="GO" id="GO:0000139">
    <property type="term" value="C:Golgi membrane"/>
    <property type="evidence" value="ECO:0007669"/>
    <property type="project" value="TreeGrafter"/>
</dbReference>
<keyword evidence="8" id="KW-0443">Lipid metabolism</keyword>
<keyword evidence="6 15" id="KW-0812">Transmembrane</keyword>
<gene>
    <name evidence="16" type="ORF">Y1Q_0016123</name>
</gene>
<dbReference type="STRING" id="8496.A0A151P1Q8"/>
<evidence type="ECO:0000313" key="17">
    <source>
        <dbReference type="Proteomes" id="UP000050525"/>
    </source>
</evidence>
<keyword evidence="9 15" id="KW-1133">Transmembrane helix</keyword>
<dbReference type="PANTHER" id="PTHR46139">
    <property type="entry name" value="ALKALINE CERAMIDASE"/>
    <property type="match status" value="1"/>
</dbReference>
<comment type="pathway">
    <text evidence="3">Sphingolipid metabolism.</text>
</comment>
<protein>
    <recommendedName>
        <fullName evidence="5">ceramidase</fullName>
        <ecNumber evidence="5">3.5.1.23</ecNumber>
    </recommendedName>
</protein>
<evidence type="ECO:0000256" key="4">
    <source>
        <dbReference type="ARBA" id="ARBA00009780"/>
    </source>
</evidence>
<evidence type="ECO:0000256" key="7">
    <source>
        <dbReference type="ARBA" id="ARBA00022801"/>
    </source>
</evidence>
<keyword evidence="14" id="KW-0479">Metal-binding</keyword>
<dbReference type="GO" id="GO:0046872">
    <property type="term" value="F:metal ion binding"/>
    <property type="evidence" value="ECO:0007669"/>
    <property type="project" value="UniProtKB-KW"/>
</dbReference>
<evidence type="ECO:0000256" key="9">
    <source>
        <dbReference type="ARBA" id="ARBA00022989"/>
    </source>
</evidence>
<comment type="catalytic activity">
    <reaction evidence="12">
        <text>an N-acylsphing-4-enine + H2O = sphing-4-enine + a fatty acid</text>
        <dbReference type="Rhea" id="RHEA:20856"/>
        <dbReference type="ChEBI" id="CHEBI:15377"/>
        <dbReference type="ChEBI" id="CHEBI:28868"/>
        <dbReference type="ChEBI" id="CHEBI:52639"/>
        <dbReference type="ChEBI" id="CHEBI:57756"/>
        <dbReference type="EC" id="3.5.1.23"/>
    </reaction>
    <physiologicalReaction direction="left-to-right" evidence="12">
        <dbReference type="Rhea" id="RHEA:20857"/>
    </physiologicalReaction>
</comment>
<dbReference type="Proteomes" id="UP000050525">
    <property type="component" value="Unassembled WGS sequence"/>
</dbReference>
<evidence type="ECO:0000256" key="12">
    <source>
        <dbReference type="ARBA" id="ARBA00048323"/>
    </source>
</evidence>
<evidence type="ECO:0000256" key="15">
    <source>
        <dbReference type="SAM" id="Phobius"/>
    </source>
</evidence>
<evidence type="ECO:0000256" key="2">
    <source>
        <dbReference type="ARBA" id="ARBA00004760"/>
    </source>
</evidence>